<dbReference type="EMBL" id="MHKI01000026">
    <property type="protein sequence ID" value="OGY85994.1"/>
    <property type="molecule type" value="Genomic_DNA"/>
</dbReference>
<feature type="transmembrane region" description="Helical" evidence="1">
    <location>
        <begin position="283"/>
        <end position="305"/>
    </location>
</feature>
<keyword evidence="1" id="KW-1133">Transmembrane helix</keyword>
<feature type="transmembrane region" description="Helical" evidence="1">
    <location>
        <begin position="42"/>
        <end position="64"/>
    </location>
</feature>
<keyword evidence="1" id="KW-0472">Membrane</keyword>
<evidence type="ECO:0000313" key="2">
    <source>
        <dbReference type="EMBL" id="OGY85994.1"/>
    </source>
</evidence>
<feature type="transmembrane region" description="Helical" evidence="1">
    <location>
        <begin position="317"/>
        <end position="342"/>
    </location>
</feature>
<evidence type="ECO:0000256" key="1">
    <source>
        <dbReference type="SAM" id="Phobius"/>
    </source>
</evidence>
<accession>A0A1G2B9X7</accession>
<comment type="caution">
    <text evidence="2">The sequence shown here is derived from an EMBL/GenBank/DDBJ whole genome shotgun (WGS) entry which is preliminary data.</text>
</comment>
<protein>
    <recommendedName>
        <fullName evidence="4">DUF4153 domain-containing protein</fullName>
    </recommendedName>
</protein>
<dbReference type="InterPro" id="IPR025291">
    <property type="entry name" value="DUF4153"/>
</dbReference>
<feature type="transmembrane region" description="Helical" evidence="1">
    <location>
        <begin position="139"/>
        <end position="163"/>
    </location>
</feature>
<name>A0A1G2B9X7_9BACT</name>
<feature type="transmembrane region" description="Helical" evidence="1">
    <location>
        <begin position="96"/>
        <end position="118"/>
    </location>
</feature>
<dbReference type="AlphaFoldDB" id="A0A1G2B9X7"/>
<feature type="transmembrane region" description="Helical" evidence="1">
    <location>
        <begin position="208"/>
        <end position="232"/>
    </location>
</feature>
<proteinExistence type="predicted"/>
<dbReference type="Pfam" id="PF13687">
    <property type="entry name" value="DUF4153"/>
    <property type="match status" value="1"/>
</dbReference>
<evidence type="ECO:0000313" key="3">
    <source>
        <dbReference type="Proteomes" id="UP000176420"/>
    </source>
</evidence>
<feature type="transmembrane region" description="Helical" evidence="1">
    <location>
        <begin position="71"/>
        <end position="90"/>
    </location>
</feature>
<evidence type="ECO:0008006" key="4">
    <source>
        <dbReference type="Google" id="ProtNLM"/>
    </source>
</evidence>
<sequence>MKEDKSDQSRYILLANSLWRGVLLGLILGGIFGWYIFMKSTFWGFSLVAILTVAFLVLHIVIGLGQVKNKIATTGIAVVYVLLLLLANLVPPTDFYIFPLSYIFVIGVSIIFLGLLVISISMDSWSESPHAFHIYIQKFLENSVVTGLLFIPVAFCLALINGLLMVSNIYFDINFLLALLSGTLPFVALGLIYDFIKVKIGDQQEKYAIVTLFTYFFAILGLIFPAFLLLYLLLLVPTHFQAILSTGSTVEIFLGVAFLTMIAIYFFRQAIQQKNLLVKQLRFTLPLFVIEALILNAVAVYALYLRITNYGFTVQRYFVLIILFFFLVMLLWYTVILLWHAVGKDNQKKVAAHIERAQMSGSLLLVVVGIIFLTVNFQSLSINQQLDRALTQDTLDNHLDRYYMQRGGEKTLQGIEKRYSQTNLLVARLDMLLIVYDIGQRSIFKDNKSLNADPDNNATKLLLKLKSQELQAEVKNFIDFLLQIKKSDIGVFVNKKNQTLENSCIPHIMNLLKIKHDQAQDFCLPTTTTLSDSF</sequence>
<feature type="transmembrane region" description="Helical" evidence="1">
    <location>
        <begin position="175"/>
        <end position="196"/>
    </location>
</feature>
<reference evidence="2 3" key="1">
    <citation type="journal article" date="2016" name="Nat. Commun.">
        <title>Thousands of microbial genomes shed light on interconnected biogeochemical processes in an aquifer system.</title>
        <authorList>
            <person name="Anantharaman K."/>
            <person name="Brown C.T."/>
            <person name="Hug L.A."/>
            <person name="Sharon I."/>
            <person name="Castelle C.J."/>
            <person name="Probst A.J."/>
            <person name="Thomas B.C."/>
            <person name="Singh A."/>
            <person name="Wilkins M.J."/>
            <person name="Karaoz U."/>
            <person name="Brodie E.L."/>
            <person name="Williams K.H."/>
            <person name="Hubbard S.S."/>
            <person name="Banfield J.F."/>
        </authorList>
    </citation>
    <scope>NUCLEOTIDE SEQUENCE [LARGE SCALE GENOMIC DNA]</scope>
</reference>
<gene>
    <name evidence="2" type="ORF">A2319_00295</name>
</gene>
<feature type="transmembrane region" description="Helical" evidence="1">
    <location>
        <begin position="252"/>
        <end position="271"/>
    </location>
</feature>
<keyword evidence="1" id="KW-0812">Transmembrane</keyword>
<organism evidence="2 3">
    <name type="scientific">Candidatus Kerfeldbacteria bacterium RIFOXYB2_FULL_38_14</name>
    <dbReference type="NCBI Taxonomy" id="1798547"/>
    <lineage>
        <taxon>Bacteria</taxon>
        <taxon>Candidatus Kerfeldiibacteriota</taxon>
    </lineage>
</organism>
<feature type="transmembrane region" description="Helical" evidence="1">
    <location>
        <begin position="12"/>
        <end position="36"/>
    </location>
</feature>
<dbReference type="Proteomes" id="UP000176420">
    <property type="component" value="Unassembled WGS sequence"/>
</dbReference>
<feature type="transmembrane region" description="Helical" evidence="1">
    <location>
        <begin position="363"/>
        <end position="382"/>
    </location>
</feature>